<gene>
    <name evidence="2" type="ORF">K452DRAFT_283099</name>
</gene>
<feature type="compositionally biased region" description="Basic and acidic residues" evidence="1">
    <location>
        <begin position="250"/>
        <end position="272"/>
    </location>
</feature>
<evidence type="ECO:0000256" key="1">
    <source>
        <dbReference type="SAM" id="MobiDB-lite"/>
    </source>
</evidence>
<accession>A0A6A6BSX6</accession>
<feature type="region of interest" description="Disordered" evidence="1">
    <location>
        <begin position="250"/>
        <end position="366"/>
    </location>
</feature>
<feature type="compositionally biased region" description="Basic and acidic residues" evidence="1">
    <location>
        <begin position="354"/>
        <end position="364"/>
    </location>
</feature>
<evidence type="ECO:0000313" key="2">
    <source>
        <dbReference type="EMBL" id="KAF2146898.1"/>
    </source>
</evidence>
<dbReference type="RefSeq" id="XP_033402606.1">
    <property type="nucleotide sequence ID" value="XM_033539713.1"/>
</dbReference>
<feature type="compositionally biased region" description="Low complexity" evidence="1">
    <location>
        <begin position="273"/>
        <end position="308"/>
    </location>
</feature>
<dbReference type="OrthoDB" id="5385189at2759"/>
<feature type="compositionally biased region" description="Basic and acidic residues" evidence="1">
    <location>
        <begin position="134"/>
        <end position="144"/>
    </location>
</feature>
<sequence length="396" mass="43230">MAPHIPDTYLWLGLGAFLYLAVKGVAHGLQAVYDLTEVEQAETTPPNGLEQGTEDGEPLASLRILATQHANLEVRKAATSIITARALQHPPVLRRILADARRPAGSRAQRDAHHALALLRAVNGVDIEDLDLDEPPRHDDRDRSAPPPHHHDHGRSGASRHHHQRHQQHSSRRRGRATSPDAASQNAVVGMGEVRMGDGEDTAAEVGFSTGGSTLQEAIDAVIGGEEAPRRRQQQQRQVNERALRRLEQEHEQWDRERELAATPHDERRLERPATASTGTTATAAAPSATTTTTTTTTTADAANATAPTDPPPPISVAERDGTATVVLGSRPSASEYRRRREQSRAAFRALRPRSTESEAEVARRRQRREAVVINEGDRPISQEDIIQRPMGNGGV</sequence>
<evidence type="ECO:0000313" key="3">
    <source>
        <dbReference type="Proteomes" id="UP000799438"/>
    </source>
</evidence>
<protein>
    <submittedName>
        <fullName evidence="2">Uncharacterized protein</fullName>
    </submittedName>
</protein>
<dbReference type="EMBL" id="ML995475">
    <property type="protein sequence ID" value="KAF2146898.1"/>
    <property type="molecule type" value="Genomic_DNA"/>
</dbReference>
<dbReference type="Proteomes" id="UP000799438">
    <property type="component" value="Unassembled WGS sequence"/>
</dbReference>
<feature type="region of interest" description="Disordered" evidence="1">
    <location>
        <begin position="129"/>
        <end position="188"/>
    </location>
</feature>
<reference evidence="2" key="1">
    <citation type="journal article" date="2020" name="Stud. Mycol.">
        <title>101 Dothideomycetes genomes: a test case for predicting lifestyles and emergence of pathogens.</title>
        <authorList>
            <person name="Haridas S."/>
            <person name="Albert R."/>
            <person name="Binder M."/>
            <person name="Bloem J."/>
            <person name="Labutti K."/>
            <person name="Salamov A."/>
            <person name="Andreopoulos B."/>
            <person name="Baker S."/>
            <person name="Barry K."/>
            <person name="Bills G."/>
            <person name="Bluhm B."/>
            <person name="Cannon C."/>
            <person name="Castanera R."/>
            <person name="Culley D."/>
            <person name="Daum C."/>
            <person name="Ezra D."/>
            <person name="Gonzalez J."/>
            <person name="Henrissat B."/>
            <person name="Kuo A."/>
            <person name="Liang C."/>
            <person name="Lipzen A."/>
            <person name="Lutzoni F."/>
            <person name="Magnuson J."/>
            <person name="Mondo S."/>
            <person name="Nolan M."/>
            <person name="Ohm R."/>
            <person name="Pangilinan J."/>
            <person name="Park H.-J."/>
            <person name="Ramirez L."/>
            <person name="Alfaro M."/>
            <person name="Sun H."/>
            <person name="Tritt A."/>
            <person name="Yoshinaga Y."/>
            <person name="Zwiers L.-H."/>
            <person name="Turgeon B."/>
            <person name="Goodwin S."/>
            <person name="Spatafora J."/>
            <person name="Crous P."/>
            <person name="Grigoriev I."/>
        </authorList>
    </citation>
    <scope>NUCLEOTIDE SEQUENCE</scope>
    <source>
        <strain evidence="2">CBS 121167</strain>
    </source>
</reference>
<organism evidence="2 3">
    <name type="scientific">Aplosporella prunicola CBS 121167</name>
    <dbReference type="NCBI Taxonomy" id="1176127"/>
    <lineage>
        <taxon>Eukaryota</taxon>
        <taxon>Fungi</taxon>
        <taxon>Dikarya</taxon>
        <taxon>Ascomycota</taxon>
        <taxon>Pezizomycotina</taxon>
        <taxon>Dothideomycetes</taxon>
        <taxon>Dothideomycetes incertae sedis</taxon>
        <taxon>Botryosphaeriales</taxon>
        <taxon>Aplosporellaceae</taxon>
        <taxon>Aplosporella</taxon>
    </lineage>
</organism>
<dbReference type="AlphaFoldDB" id="A0A6A6BSX6"/>
<dbReference type="GeneID" id="54297209"/>
<feature type="compositionally biased region" description="Basic residues" evidence="1">
    <location>
        <begin position="148"/>
        <end position="176"/>
    </location>
</feature>
<proteinExistence type="predicted"/>
<name>A0A6A6BSX6_9PEZI</name>
<keyword evidence="3" id="KW-1185">Reference proteome</keyword>